<sequence>MGSCCPDRPDFRFGCGFTVPMACFHPYCQPRVCCYPVRPGFPLLKFLDPQRPPVGVRPRQARPGSLLQWDHLRQRLTCHGVAAEAYRTLLQEDSVRPLAKPISATVMVASGLSVTAFWVGRYYWLPDTRICFVRIQNQFSDLYAKMGLIGRACQPN</sequence>
<protein>
    <submittedName>
        <fullName evidence="1">Uncharacterized protein</fullName>
    </submittedName>
</protein>
<dbReference type="HOGENOM" id="CLU_1689263_0_0_1"/>
<dbReference type="Gramene" id="LPERR05G22440.2">
    <property type="protein sequence ID" value="LPERR05G22440.2"/>
    <property type="gene ID" value="LPERR05G22440"/>
</dbReference>
<keyword evidence="2" id="KW-1185">Reference proteome</keyword>
<dbReference type="EnsemblPlants" id="LPERR05G22440.2">
    <property type="protein sequence ID" value="LPERR05G22440.2"/>
    <property type="gene ID" value="LPERR05G22440"/>
</dbReference>
<proteinExistence type="predicted"/>
<name>A0A0D9WK29_9ORYZ</name>
<reference evidence="2" key="2">
    <citation type="submission" date="2013-12" db="EMBL/GenBank/DDBJ databases">
        <authorList>
            <person name="Yu Y."/>
            <person name="Lee S."/>
            <person name="de Baynast K."/>
            <person name="Wissotski M."/>
            <person name="Liu L."/>
            <person name="Talag J."/>
            <person name="Goicoechea J."/>
            <person name="Angelova A."/>
            <person name="Jetty R."/>
            <person name="Kudrna D."/>
            <person name="Golser W."/>
            <person name="Rivera L."/>
            <person name="Zhang J."/>
            <person name="Wing R."/>
        </authorList>
    </citation>
    <scope>NUCLEOTIDE SEQUENCE</scope>
</reference>
<accession>A0A0D9WK29</accession>
<reference evidence="1 2" key="1">
    <citation type="submission" date="2012-08" db="EMBL/GenBank/DDBJ databases">
        <title>Oryza genome evolution.</title>
        <authorList>
            <person name="Wing R.A."/>
        </authorList>
    </citation>
    <scope>NUCLEOTIDE SEQUENCE</scope>
</reference>
<dbReference type="Proteomes" id="UP000032180">
    <property type="component" value="Chromosome 5"/>
</dbReference>
<reference evidence="1" key="3">
    <citation type="submission" date="2015-04" db="UniProtKB">
        <authorList>
            <consortium name="EnsemblPlants"/>
        </authorList>
    </citation>
    <scope>IDENTIFICATION</scope>
</reference>
<dbReference type="AlphaFoldDB" id="A0A0D9WK29"/>
<evidence type="ECO:0000313" key="1">
    <source>
        <dbReference type="EnsemblPlants" id="LPERR05G22440.2"/>
    </source>
</evidence>
<evidence type="ECO:0000313" key="2">
    <source>
        <dbReference type="Proteomes" id="UP000032180"/>
    </source>
</evidence>
<organism evidence="1 2">
    <name type="scientific">Leersia perrieri</name>
    <dbReference type="NCBI Taxonomy" id="77586"/>
    <lineage>
        <taxon>Eukaryota</taxon>
        <taxon>Viridiplantae</taxon>
        <taxon>Streptophyta</taxon>
        <taxon>Embryophyta</taxon>
        <taxon>Tracheophyta</taxon>
        <taxon>Spermatophyta</taxon>
        <taxon>Magnoliopsida</taxon>
        <taxon>Liliopsida</taxon>
        <taxon>Poales</taxon>
        <taxon>Poaceae</taxon>
        <taxon>BOP clade</taxon>
        <taxon>Oryzoideae</taxon>
        <taxon>Oryzeae</taxon>
        <taxon>Oryzinae</taxon>
        <taxon>Leersia</taxon>
    </lineage>
</organism>